<name>E9JBB9_SOLIN</name>
<organism>
    <name type="scientific">Solenopsis invicta</name>
    <name type="common">Red imported fire ant</name>
    <name type="synonym">Solenopsis wagneri</name>
    <dbReference type="NCBI Taxonomy" id="13686"/>
    <lineage>
        <taxon>Eukaryota</taxon>
        <taxon>Metazoa</taxon>
        <taxon>Ecdysozoa</taxon>
        <taxon>Arthropoda</taxon>
        <taxon>Hexapoda</taxon>
        <taxon>Insecta</taxon>
        <taxon>Pterygota</taxon>
        <taxon>Neoptera</taxon>
        <taxon>Endopterygota</taxon>
        <taxon>Hymenoptera</taxon>
        <taxon>Apocrita</taxon>
        <taxon>Aculeata</taxon>
        <taxon>Formicoidea</taxon>
        <taxon>Formicidae</taxon>
        <taxon>Myrmicinae</taxon>
        <taxon>Solenopsis</taxon>
    </lineage>
</organism>
<keyword evidence="1" id="KW-0732">Signal</keyword>
<reference evidence="2" key="1">
    <citation type="journal article" date="2011" name="Proc. Natl. Acad. Sci. U.S.A.">
        <title>The genome of the fire ant Solenopsis invicta.</title>
        <authorList>
            <person name="Wurm Y."/>
            <person name="Wang J."/>
            <person name="Riba-Grognuz O."/>
            <person name="Corona M."/>
            <person name="Nygaard S."/>
            <person name="Hunt B.G."/>
            <person name="Ingram K.K."/>
            <person name="Falquet L."/>
            <person name="Nipitwattanaphon M."/>
            <person name="Gotzek D."/>
            <person name="Dijkstra M.B."/>
            <person name="Oettler J."/>
            <person name="Comtesse F."/>
            <person name="Shih C.J."/>
            <person name="Wu W.J."/>
            <person name="Yang C.C."/>
            <person name="Thomas J."/>
            <person name="Beaudoing E."/>
            <person name="Pradervand S."/>
            <person name="Flegel V."/>
            <person name="Cook E.D."/>
            <person name="Fabbretti R."/>
            <person name="Stockinger H."/>
            <person name="Long L."/>
            <person name="Farmerie W.G."/>
            <person name="Oakey J."/>
            <person name="Boomsma J.J."/>
            <person name="Pamilo P."/>
            <person name="Yi S.V."/>
            <person name="Heinze J."/>
            <person name="Goodisman M.A."/>
            <person name="Farinelli L."/>
            <person name="Harshman K."/>
            <person name="Hulo N."/>
            <person name="Cerutti L."/>
            <person name="Xenarios I."/>
            <person name="Shoemaker D."/>
            <person name="Keller L."/>
        </authorList>
    </citation>
    <scope>NUCLEOTIDE SEQUENCE [LARGE SCALE GENOMIC DNA]</scope>
</reference>
<feature type="signal peptide" evidence="1">
    <location>
        <begin position="1"/>
        <end position="23"/>
    </location>
</feature>
<feature type="chain" id="PRO_5003242546" evidence="1">
    <location>
        <begin position="24"/>
        <end position="55"/>
    </location>
</feature>
<dbReference type="HOGENOM" id="CLU_3038464_0_0_1"/>
<sequence>MNLLNKQSQLLMMFLMTGSVGLGNSFANSVKLLLARCWDELSQLHNVPGFTANFS</sequence>
<dbReference type="EMBL" id="GL770968">
    <property type="protein sequence ID" value="EFZ09884.1"/>
    <property type="molecule type" value="Genomic_DNA"/>
</dbReference>
<evidence type="ECO:0000256" key="1">
    <source>
        <dbReference type="SAM" id="SignalP"/>
    </source>
</evidence>
<protein>
    <submittedName>
        <fullName evidence="2">Uncharacterized protein</fullName>
    </submittedName>
</protein>
<gene>
    <name evidence="2" type="ORF">SINV_10927</name>
</gene>
<dbReference type="AlphaFoldDB" id="E9JBB9"/>
<accession>E9JBB9</accession>
<proteinExistence type="predicted"/>
<evidence type="ECO:0000313" key="2">
    <source>
        <dbReference type="EMBL" id="EFZ09884.1"/>
    </source>
</evidence>
<feature type="non-terminal residue" evidence="2">
    <location>
        <position position="55"/>
    </location>
</feature>